<keyword evidence="2" id="KW-1185">Reference proteome</keyword>
<sequence>MSPAQAPPTQDPLDALDHKRLPELQYLSTFCPFSLNSKPCPQGTKCALKRLCSVLCAFRTKREYCDGHHDVAPLCEQFLTDKGCKYRKEDDHPWLARSHDVELRCCMDVMLKPHRLGLYGVQHF</sequence>
<proteinExistence type="predicted"/>
<evidence type="ECO:0000313" key="2">
    <source>
        <dbReference type="Proteomes" id="UP000030672"/>
    </source>
</evidence>
<name>A0A074VAS8_AURM1</name>
<dbReference type="RefSeq" id="XP_040874769.1">
    <property type="nucleotide sequence ID" value="XM_041023845.1"/>
</dbReference>
<accession>A0A074VAS8</accession>
<evidence type="ECO:0000313" key="1">
    <source>
        <dbReference type="EMBL" id="KEQ57745.1"/>
    </source>
</evidence>
<organism evidence="1 2">
    <name type="scientific">Aureobasidium melanogenum (strain CBS 110374)</name>
    <name type="common">Aureobasidium pullulans var. melanogenum</name>
    <dbReference type="NCBI Taxonomy" id="1043003"/>
    <lineage>
        <taxon>Eukaryota</taxon>
        <taxon>Fungi</taxon>
        <taxon>Dikarya</taxon>
        <taxon>Ascomycota</taxon>
        <taxon>Pezizomycotina</taxon>
        <taxon>Dothideomycetes</taxon>
        <taxon>Dothideomycetidae</taxon>
        <taxon>Dothideales</taxon>
        <taxon>Saccotheciaceae</taxon>
        <taxon>Aureobasidium</taxon>
    </lineage>
</organism>
<dbReference type="EMBL" id="KL584872">
    <property type="protein sequence ID" value="KEQ57745.1"/>
    <property type="molecule type" value="Genomic_DNA"/>
</dbReference>
<dbReference type="Proteomes" id="UP000030672">
    <property type="component" value="Unassembled WGS sequence"/>
</dbReference>
<protein>
    <submittedName>
        <fullName evidence="1">Uncharacterized protein</fullName>
    </submittedName>
</protein>
<dbReference type="HOGENOM" id="CLU_2014818_0_0_1"/>
<dbReference type="AlphaFoldDB" id="A0A074VAS8"/>
<gene>
    <name evidence="1" type="ORF">M437DRAFT_60980</name>
</gene>
<reference evidence="1 2" key="1">
    <citation type="journal article" date="2014" name="BMC Genomics">
        <title>Genome sequencing of four Aureobasidium pullulans varieties: biotechnological potential, stress tolerance, and description of new species.</title>
        <authorList>
            <person name="Gostin Ar C."/>
            <person name="Ohm R.A."/>
            <person name="Kogej T."/>
            <person name="Sonjak S."/>
            <person name="Turk M."/>
            <person name="Zajc J."/>
            <person name="Zalar P."/>
            <person name="Grube M."/>
            <person name="Sun H."/>
            <person name="Han J."/>
            <person name="Sharma A."/>
            <person name="Chiniquy J."/>
            <person name="Ngan C.Y."/>
            <person name="Lipzen A."/>
            <person name="Barry K."/>
            <person name="Grigoriev I.V."/>
            <person name="Gunde-Cimerman N."/>
        </authorList>
    </citation>
    <scope>NUCLEOTIDE SEQUENCE [LARGE SCALE GENOMIC DNA]</scope>
    <source>
        <strain evidence="1 2">CBS 110374</strain>
    </source>
</reference>
<dbReference type="GeneID" id="63917218"/>